<dbReference type="AlphaFoldDB" id="A0A8J6K7D3"/>
<reference evidence="2" key="1">
    <citation type="thesis" date="2020" institute="ProQuest LLC" country="789 East Eisenhower Parkway, Ann Arbor, MI, USA">
        <title>Comparative Genomics and Chromosome Evolution.</title>
        <authorList>
            <person name="Mudd A.B."/>
        </authorList>
    </citation>
    <scope>NUCLEOTIDE SEQUENCE</scope>
    <source>
        <strain evidence="2">HN-11 Male</strain>
        <tissue evidence="2">Kidney and liver</tissue>
    </source>
</reference>
<protein>
    <submittedName>
        <fullName evidence="2">Uncharacterized protein</fullName>
    </submittedName>
</protein>
<feature type="compositionally biased region" description="Polar residues" evidence="1">
    <location>
        <begin position="73"/>
        <end position="86"/>
    </location>
</feature>
<feature type="region of interest" description="Disordered" evidence="1">
    <location>
        <begin position="1"/>
        <end position="107"/>
    </location>
</feature>
<name>A0A8J6K7D3_ELECQ</name>
<evidence type="ECO:0000256" key="1">
    <source>
        <dbReference type="SAM" id="MobiDB-lite"/>
    </source>
</evidence>
<comment type="caution">
    <text evidence="2">The sequence shown here is derived from an EMBL/GenBank/DDBJ whole genome shotgun (WGS) entry which is preliminary data.</text>
</comment>
<dbReference type="Proteomes" id="UP000770717">
    <property type="component" value="Unassembled WGS sequence"/>
</dbReference>
<dbReference type="EMBL" id="WNTK01000006">
    <property type="protein sequence ID" value="KAG9482557.1"/>
    <property type="molecule type" value="Genomic_DNA"/>
</dbReference>
<accession>A0A8J6K7D3</accession>
<proteinExistence type="predicted"/>
<feature type="compositionally biased region" description="Low complexity" evidence="1">
    <location>
        <begin position="35"/>
        <end position="49"/>
    </location>
</feature>
<evidence type="ECO:0000313" key="2">
    <source>
        <dbReference type="EMBL" id="KAG9482557.1"/>
    </source>
</evidence>
<keyword evidence="3" id="KW-1185">Reference proteome</keyword>
<sequence>MQKHPKHLSTSSSSSPEPADSRLRSSGGSVDGHDSSFSPFSSPPHNNSSAYSSPDGTRESEGGMRFIAEGSHFSDSCDGSSRTSGSLFDFPSSPLELLQEEVKDNDR</sequence>
<gene>
    <name evidence="2" type="ORF">GDO78_011305</name>
</gene>
<organism evidence="2 3">
    <name type="scientific">Eleutherodactylus coqui</name>
    <name type="common">Puerto Rican coqui</name>
    <dbReference type="NCBI Taxonomy" id="57060"/>
    <lineage>
        <taxon>Eukaryota</taxon>
        <taxon>Metazoa</taxon>
        <taxon>Chordata</taxon>
        <taxon>Craniata</taxon>
        <taxon>Vertebrata</taxon>
        <taxon>Euteleostomi</taxon>
        <taxon>Amphibia</taxon>
        <taxon>Batrachia</taxon>
        <taxon>Anura</taxon>
        <taxon>Neobatrachia</taxon>
        <taxon>Hyloidea</taxon>
        <taxon>Eleutherodactylidae</taxon>
        <taxon>Eleutherodactylinae</taxon>
        <taxon>Eleutherodactylus</taxon>
        <taxon>Eleutherodactylus</taxon>
    </lineage>
</organism>
<evidence type="ECO:0000313" key="3">
    <source>
        <dbReference type="Proteomes" id="UP000770717"/>
    </source>
</evidence>